<name>A0ACC0E1L9_9BASI</name>
<keyword evidence="2" id="KW-1185">Reference proteome</keyword>
<accession>A0ACC0E1L9</accession>
<evidence type="ECO:0000313" key="2">
    <source>
        <dbReference type="Proteomes" id="UP001060170"/>
    </source>
</evidence>
<proteinExistence type="predicted"/>
<dbReference type="EMBL" id="CM045875">
    <property type="protein sequence ID" value="KAI7943526.1"/>
    <property type="molecule type" value="Genomic_DNA"/>
</dbReference>
<protein>
    <submittedName>
        <fullName evidence="1">Uncharacterized protein</fullName>
    </submittedName>
</protein>
<evidence type="ECO:0000313" key="1">
    <source>
        <dbReference type="EMBL" id="KAI7943526.1"/>
    </source>
</evidence>
<sequence>MSSSFLSSQYGNIWLTSIDGVLMKLGESALIAIHDRVFDASRVSQNDIDTHLFTIDPAQKHVERVQSKRERFSHHQHSFIDERQKRHFFTPVSSFR</sequence>
<reference evidence="1 2" key="3">
    <citation type="journal article" date="2022" name="Microbiol. Spectr.">
        <title>Folding features and dynamics of 3D genome architecture in plant fungal pathogens.</title>
        <authorList>
            <person name="Xia C."/>
        </authorList>
    </citation>
    <scope>NUCLEOTIDE SEQUENCE [LARGE SCALE GENOMIC DNA]</scope>
    <source>
        <strain evidence="1 2">93-210</strain>
    </source>
</reference>
<reference evidence="2" key="2">
    <citation type="journal article" date="2018" name="Mol. Plant Microbe Interact.">
        <title>Genome sequence resources for the wheat stripe rust pathogen (Puccinia striiformis f. sp. tritici) and the barley stripe rust pathogen (Puccinia striiformis f. sp. hordei).</title>
        <authorList>
            <person name="Xia C."/>
            <person name="Wang M."/>
            <person name="Yin C."/>
            <person name="Cornejo O.E."/>
            <person name="Hulbert S.H."/>
            <person name="Chen X."/>
        </authorList>
    </citation>
    <scope>NUCLEOTIDE SEQUENCE [LARGE SCALE GENOMIC DNA]</scope>
    <source>
        <strain evidence="2">93-210</strain>
    </source>
</reference>
<comment type="caution">
    <text evidence="1">The sequence shown here is derived from an EMBL/GenBank/DDBJ whole genome shotgun (WGS) entry which is preliminary data.</text>
</comment>
<reference evidence="2" key="1">
    <citation type="journal article" date="2018" name="BMC Genomics">
        <title>Genomic insights into host adaptation between the wheat stripe rust pathogen (Puccinia striiformis f. sp. tritici) and the barley stripe rust pathogen (Puccinia striiformis f. sp. hordei).</title>
        <authorList>
            <person name="Xia C."/>
            <person name="Wang M."/>
            <person name="Yin C."/>
            <person name="Cornejo O.E."/>
            <person name="Hulbert S.H."/>
            <person name="Chen X."/>
        </authorList>
    </citation>
    <scope>NUCLEOTIDE SEQUENCE [LARGE SCALE GENOMIC DNA]</scope>
    <source>
        <strain evidence="2">93-210</strain>
    </source>
</reference>
<organism evidence="1 2">
    <name type="scientific">Puccinia striiformis f. sp. tritici</name>
    <dbReference type="NCBI Taxonomy" id="168172"/>
    <lineage>
        <taxon>Eukaryota</taxon>
        <taxon>Fungi</taxon>
        <taxon>Dikarya</taxon>
        <taxon>Basidiomycota</taxon>
        <taxon>Pucciniomycotina</taxon>
        <taxon>Pucciniomycetes</taxon>
        <taxon>Pucciniales</taxon>
        <taxon>Pucciniaceae</taxon>
        <taxon>Puccinia</taxon>
    </lineage>
</organism>
<dbReference type="Proteomes" id="UP001060170">
    <property type="component" value="Chromosome 11"/>
</dbReference>
<gene>
    <name evidence="1" type="ORF">MJO28_011054</name>
</gene>